<dbReference type="InterPro" id="IPR010512">
    <property type="entry name" value="DUF1091"/>
</dbReference>
<evidence type="ECO:0000256" key="1">
    <source>
        <dbReference type="SAM" id="SignalP"/>
    </source>
</evidence>
<dbReference type="Proteomes" id="UP000504633">
    <property type="component" value="Unplaced"/>
</dbReference>
<dbReference type="PANTHER" id="PTHR21112:SF0">
    <property type="entry name" value="CHEMOSENSORY PROTEIN A 29A-RELATED"/>
    <property type="match status" value="1"/>
</dbReference>
<proteinExistence type="predicted"/>
<dbReference type="KEGG" id="dhe:111597714"/>
<dbReference type="OrthoDB" id="8043478at2759"/>
<protein>
    <submittedName>
        <fullName evidence="3">Uncharacterized protein LOC111597714</fullName>
    </submittedName>
</protein>
<feature type="signal peptide" evidence="1">
    <location>
        <begin position="1"/>
        <end position="22"/>
    </location>
</feature>
<keyword evidence="1" id="KW-0732">Signal</keyword>
<accession>A0A6J1LWH8</accession>
<reference evidence="3" key="1">
    <citation type="submission" date="2025-08" db="UniProtKB">
        <authorList>
            <consortium name="RefSeq"/>
        </authorList>
    </citation>
    <scope>IDENTIFICATION</scope>
    <source>
        <strain evidence="3">15085-1641.00</strain>
        <tissue evidence="3">Whole body</tissue>
    </source>
</reference>
<dbReference type="AlphaFoldDB" id="A0A6J1LWH8"/>
<dbReference type="PANTHER" id="PTHR21112">
    <property type="entry name" value="CHEMOSENSORY PROTEIN A 29A-RELATED"/>
    <property type="match status" value="1"/>
</dbReference>
<gene>
    <name evidence="3" type="primary">LOC111597714</name>
</gene>
<dbReference type="RefSeq" id="XP_023168323.2">
    <property type="nucleotide sequence ID" value="XM_023312555.2"/>
</dbReference>
<dbReference type="OMA" id="QKPFSEF"/>
<name>A0A6J1LWH8_DROHY</name>
<organism evidence="2 3">
    <name type="scientific">Drosophila hydei</name>
    <name type="common">Fruit fly</name>
    <dbReference type="NCBI Taxonomy" id="7224"/>
    <lineage>
        <taxon>Eukaryota</taxon>
        <taxon>Metazoa</taxon>
        <taxon>Ecdysozoa</taxon>
        <taxon>Arthropoda</taxon>
        <taxon>Hexapoda</taxon>
        <taxon>Insecta</taxon>
        <taxon>Pterygota</taxon>
        <taxon>Neoptera</taxon>
        <taxon>Endopterygota</taxon>
        <taxon>Diptera</taxon>
        <taxon>Brachycera</taxon>
        <taxon>Muscomorpha</taxon>
        <taxon>Ephydroidea</taxon>
        <taxon>Drosophilidae</taxon>
        <taxon>Drosophila</taxon>
    </lineage>
</organism>
<evidence type="ECO:0000313" key="3">
    <source>
        <dbReference type="RefSeq" id="XP_023168323.2"/>
    </source>
</evidence>
<keyword evidence="2" id="KW-1185">Reference proteome</keyword>
<evidence type="ECO:0000313" key="2">
    <source>
        <dbReference type="Proteomes" id="UP000504633"/>
    </source>
</evidence>
<sequence length="188" mass="21313">MYIPSILSWICAIFWLTTSCSGKSTWDAETLFVNSTSSDESLLVFTAEIVRKGREKPTFSALLDFHFQVNDSSLVEALIYHSQTGGEDDYKQMPWNVPQKPFSEFMAEFYKDMLYANLGECSNLAEPGKEIPWPMITYKFANCAVTGEGMPEIAPEGYYKIFFTVTGQVDWGFVFIMKIVSKTNAMGY</sequence>
<dbReference type="Pfam" id="PF06477">
    <property type="entry name" value="DUF1091"/>
    <property type="match status" value="1"/>
</dbReference>
<dbReference type="GeneID" id="111597714"/>
<feature type="chain" id="PRO_5026652485" evidence="1">
    <location>
        <begin position="23"/>
        <end position="188"/>
    </location>
</feature>